<evidence type="ECO:0008006" key="4">
    <source>
        <dbReference type="Google" id="ProtNLM"/>
    </source>
</evidence>
<proteinExistence type="predicted"/>
<dbReference type="RefSeq" id="WP_150781529.1">
    <property type="nucleotide sequence ID" value="NZ_CABVIH010000024.1"/>
</dbReference>
<evidence type="ECO:0000313" key="3">
    <source>
        <dbReference type="Proteomes" id="UP000375525"/>
    </source>
</evidence>
<name>A0A5E7NBW4_PSEFL</name>
<evidence type="ECO:0000256" key="1">
    <source>
        <dbReference type="SAM" id="Coils"/>
    </source>
</evidence>
<dbReference type="PROSITE" id="PS51257">
    <property type="entry name" value="PROKAR_LIPOPROTEIN"/>
    <property type="match status" value="1"/>
</dbReference>
<sequence>MNKIFLALGLAVSLTACGQAEKENTARLQQEVNKLQGEVTALRTELETERNGPDRLLARAKNEISQANLALAKQMLADLIARYPETQQAQGAKSVLSDVNAKIEAVEKAKQLEAAKAAEEQRKSFARLDANLRKNTDEIKGVTWVSHKSQPLLDNYMALYFGTKDGSASAYPLRLKFNYYADGWLFVQGVTIKADDQVYNLGKMNFERDNGSGSIWEWSDSPVEDMAMLNKIIAAKKVVIRYDGRQYYHDFVLPEAQKNAMKEIVLAWHRYGGKE</sequence>
<dbReference type="OrthoDB" id="7059987at2"/>
<feature type="coiled-coil region" evidence="1">
    <location>
        <begin position="18"/>
        <end position="77"/>
    </location>
</feature>
<evidence type="ECO:0000313" key="2">
    <source>
        <dbReference type="EMBL" id="VVP34010.1"/>
    </source>
</evidence>
<keyword evidence="1" id="KW-0175">Coiled coil</keyword>
<dbReference type="EMBL" id="CABVIH010000024">
    <property type="protein sequence ID" value="VVP34010.1"/>
    <property type="molecule type" value="Genomic_DNA"/>
</dbReference>
<dbReference type="AlphaFoldDB" id="A0A5E7NBW4"/>
<protein>
    <recommendedName>
        <fullName evidence="4">Lipoprotein</fullName>
    </recommendedName>
</protein>
<dbReference type="Proteomes" id="UP000375525">
    <property type="component" value="Unassembled WGS sequence"/>
</dbReference>
<gene>
    <name evidence="2" type="ORF">PS880_04487</name>
</gene>
<accession>A0A5E7NBW4</accession>
<organism evidence="2 3">
    <name type="scientific">Pseudomonas fluorescens</name>
    <dbReference type="NCBI Taxonomy" id="294"/>
    <lineage>
        <taxon>Bacteria</taxon>
        <taxon>Pseudomonadati</taxon>
        <taxon>Pseudomonadota</taxon>
        <taxon>Gammaproteobacteria</taxon>
        <taxon>Pseudomonadales</taxon>
        <taxon>Pseudomonadaceae</taxon>
        <taxon>Pseudomonas</taxon>
    </lineage>
</organism>
<reference evidence="2 3" key="1">
    <citation type="submission" date="2019-09" db="EMBL/GenBank/DDBJ databases">
        <authorList>
            <person name="Chandra G."/>
            <person name="Truman W A."/>
        </authorList>
    </citation>
    <scope>NUCLEOTIDE SEQUENCE [LARGE SCALE GENOMIC DNA]</scope>
    <source>
        <strain evidence="2">PS880</strain>
    </source>
</reference>
<feature type="coiled-coil region" evidence="1">
    <location>
        <begin position="102"/>
        <end position="129"/>
    </location>
</feature>